<evidence type="ECO:0000256" key="2">
    <source>
        <dbReference type="SAM" id="MobiDB-lite"/>
    </source>
</evidence>
<dbReference type="SUPFAM" id="SSF47769">
    <property type="entry name" value="SAM/Pointed domain"/>
    <property type="match status" value="1"/>
</dbReference>
<dbReference type="InterPro" id="IPR036034">
    <property type="entry name" value="PDZ_sf"/>
</dbReference>
<feature type="domain" description="SAM" evidence="3">
    <location>
        <begin position="460"/>
        <end position="516"/>
    </location>
</feature>
<dbReference type="AlphaFoldDB" id="A0ABD1J7Y6"/>
<dbReference type="EMBL" id="JBHFQA010000018">
    <property type="protein sequence ID" value="KAL2083303.1"/>
    <property type="molecule type" value="Genomic_DNA"/>
</dbReference>
<dbReference type="Proteomes" id="UP001591681">
    <property type="component" value="Unassembled WGS sequence"/>
</dbReference>
<keyword evidence="1" id="KW-0175">Coiled coil</keyword>
<gene>
    <name evidence="4" type="ORF">ACEWY4_021076</name>
</gene>
<evidence type="ECO:0000313" key="5">
    <source>
        <dbReference type="Proteomes" id="UP001591681"/>
    </source>
</evidence>
<evidence type="ECO:0000256" key="1">
    <source>
        <dbReference type="SAM" id="Coils"/>
    </source>
</evidence>
<dbReference type="CDD" id="cd00136">
    <property type="entry name" value="PDZ_canonical"/>
    <property type="match status" value="1"/>
</dbReference>
<sequence>MSAVGSAMNLEEVRLERRRSWRQRASGLTRSLFSCRCLGAQEKDFSPDLQDERDDNRITGMTEEVGNVHIIVEDLGLVNPTFTLSLEDNEEQDAGGPTPRCALARLASSVSVSQWVTQKKMKLAPLSSLPLQPSVAQGSLNGEEDSLLFDAITASPTSDGSLLTPPVINLIPPTPSDVDAIDDDQFFDINSEEDSVALMSGSEGVDSVCSLATAELDAADDKEGTRKDRDMEGKMEADDVVEDCPSSPPATETNEAQEEISAAATTAMGKKHKEKLMQNFLRSTFQVAPLPDYPRKRSLSIGISLLQFTEHNLVTQREGGLPRCQSLFFFPSAHGYCELPPDVLSLVLLSLSDDLSGKDSSSHDLLKAELRLLPLNSKMETFLHQRKPAARTCSLGETMPRSHTFHAIGQSTENVPEEEGSPRQRRITVASYIPQPKDQNGNFAGKELNGPKAKALAELDTEEVCQWFSGIGLHKCLPLIRGADLCGSHIASIDLSTLELLQVSDLNDRERLLSAIYEELHPPNMTSQKVDSLLATFGSHSVESFTAALMSITKSNSSPHFGNLNQCSFRFRQRSAVSQRNSQLIEITIKVCSKEQIVHLRTPKDTTVGKVLESCLKMLGNEEEKDTFVLKATEDELPMEQQVGSLLGTDSQLIELLLCKKVKPIELEPSAPPVSDNCDVESQIQCCSDNKLQDLNQQVESLQSIILQVQELHLGLVAFCGELRNMDSEQDMGRLSFTELEERLSQAQSSLQDKRQSLQALKDSLSTVASHRTGKVELRLLEKMKLNCRVFQEEITLIHLNRQVASLQVALEESHAKEKAEGKCSTLGQLVSLQSPAMLVATQETLGPDGFGFTAQLIRGQGLVVVGVRVENSFLSVGDRLVEVNGVSVVGSGEEELQTLLQQQPTAHIIVLRRPPPQDPLAVCPEQHHLNSAPWSPGVCAAATRARPSLSCLQRAFPVSAPDILCRRKTEANKSATSVTVRLCKYVDQSQRGLSGSSLVFCVRLEELRDDCVGSGGAAGVRRTPPGSWGYKEVGRTC</sequence>
<evidence type="ECO:0000313" key="4">
    <source>
        <dbReference type="EMBL" id="KAL2083303.1"/>
    </source>
</evidence>
<dbReference type="SUPFAM" id="SSF50156">
    <property type="entry name" value="PDZ domain-like"/>
    <property type="match status" value="1"/>
</dbReference>
<proteinExistence type="predicted"/>
<dbReference type="Gene3D" id="1.10.150.50">
    <property type="entry name" value="Transcription Factor, Ets-1"/>
    <property type="match status" value="1"/>
</dbReference>
<dbReference type="PANTHER" id="PTHR12573:SF4">
    <property type="entry name" value="AT09986P-RELATED"/>
    <property type="match status" value="1"/>
</dbReference>
<evidence type="ECO:0000259" key="3">
    <source>
        <dbReference type="Pfam" id="PF07647"/>
    </source>
</evidence>
<accession>A0ABD1J7Y6</accession>
<dbReference type="PANTHER" id="PTHR12573">
    <property type="entry name" value="AT09986P-RELATED"/>
    <property type="match status" value="1"/>
</dbReference>
<dbReference type="Gene3D" id="2.30.42.10">
    <property type="match status" value="1"/>
</dbReference>
<dbReference type="CDD" id="cd09487">
    <property type="entry name" value="SAM_superfamily"/>
    <property type="match status" value="1"/>
</dbReference>
<feature type="region of interest" description="Disordered" evidence="2">
    <location>
        <begin position="219"/>
        <end position="258"/>
    </location>
</feature>
<feature type="coiled-coil region" evidence="1">
    <location>
        <begin position="737"/>
        <end position="764"/>
    </location>
</feature>
<organism evidence="4 5">
    <name type="scientific">Coilia grayii</name>
    <name type="common">Gray's grenadier anchovy</name>
    <dbReference type="NCBI Taxonomy" id="363190"/>
    <lineage>
        <taxon>Eukaryota</taxon>
        <taxon>Metazoa</taxon>
        <taxon>Chordata</taxon>
        <taxon>Craniata</taxon>
        <taxon>Vertebrata</taxon>
        <taxon>Euteleostomi</taxon>
        <taxon>Actinopterygii</taxon>
        <taxon>Neopterygii</taxon>
        <taxon>Teleostei</taxon>
        <taxon>Clupei</taxon>
        <taxon>Clupeiformes</taxon>
        <taxon>Clupeoidei</taxon>
        <taxon>Engraulidae</taxon>
        <taxon>Coilinae</taxon>
        <taxon>Coilia</taxon>
    </lineage>
</organism>
<keyword evidence="5" id="KW-1185">Reference proteome</keyword>
<name>A0ABD1J7Y6_9TELE</name>
<dbReference type="InterPro" id="IPR001660">
    <property type="entry name" value="SAM"/>
</dbReference>
<dbReference type="InterPro" id="IPR013761">
    <property type="entry name" value="SAM/pointed_sf"/>
</dbReference>
<reference evidence="4 5" key="1">
    <citation type="submission" date="2024-09" db="EMBL/GenBank/DDBJ databases">
        <title>A chromosome-level genome assembly of Gray's grenadier anchovy, Coilia grayii.</title>
        <authorList>
            <person name="Fu Z."/>
        </authorList>
    </citation>
    <scope>NUCLEOTIDE SEQUENCE [LARGE SCALE GENOMIC DNA]</scope>
    <source>
        <strain evidence="4">G4</strain>
        <tissue evidence="4">Muscle</tissue>
    </source>
</reference>
<comment type="caution">
    <text evidence="4">The sequence shown here is derived from an EMBL/GenBank/DDBJ whole genome shotgun (WGS) entry which is preliminary data.</text>
</comment>
<feature type="compositionally biased region" description="Basic and acidic residues" evidence="2">
    <location>
        <begin position="219"/>
        <end position="237"/>
    </location>
</feature>
<dbReference type="Pfam" id="PF07647">
    <property type="entry name" value="SAM_2"/>
    <property type="match status" value="1"/>
</dbReference>
<protein>
    <recommendedName>
        <fullName evidence="3">SAM domain-containing protein</fullName>
    </recommendedName>
</protein>